<reference evidence="1 2" key="1">
    <citation type="submission" date="2017-11" db="EMBL/GenBank/DDBJ databases">
        <title>Complete genome of Rhizobium leguminosarum Norway, an ineffective micro-symbiont.</title>
        <authorList>
            <person name="Hoffrichter A."/>
            <person name="Liang J."/>
            <person name="Brachmann A."/>
            <person name="Marin M."/>
        </authorList>
    </citation>
    <scope>NUCLEOTIDE SEQUENCE [LARGE SCALE GENOMIC DNA]</scope>
    <source>
        <strain evidence="1 2">Norway</strain>
        <plasmid evidence="2">Plasmid prln3</plasmid>
    </source>
</reference>
<dbReference type="EMBL" id="CP025015">
    <property type="protein sequence ID" value="AUW47587.1"/>
    <property type="molecule type" value="Genomic_DNA"/>
</dbReference>
<geneLocation type="plasmid" evidence="2">
    <name>prln3</name>
</geneLocation>
<organism evidence="1 2">
    <name type="scientific">Rhizobium leguminosarum</name>
    <dbReference type="NCBI Taxonomy" id="384"/>
    <lineage>
        <taxon>Bacteria</taxon>
        <taxon>Pseudomonadati</taxon>
        <taxon>Pseudomonadota</taxon>
        <taxon>Alphaproteobacteria</taxon>
        <taxon>Hyphomicrobiales</taxon>
        <taxon>Rhizobiaceae</taxon>
        <taxon>Rhizobium/Agrobacterium group</taxon>
        <taxon>Rhizobium</taxon>
    </lineage>
</organism>
<sequence>MQTHVQKLTARIVFQTSGAKRFADDDPAGEDAHVYSGDQLDLEMRFLVVCIKAI</sequence>
<proteinExistence type="predicted"/>
<evidence type="ECO:0000313" key="1">
    <source>
        <dbReference type="EMBL" id="AUW47587.1"/>
    </source>
</evidence>
<dbReference type="AlphaFoldDB" id="A0A2K9ZH49"/>
<evidence type="ECO:0000313" key="2">
    <source>
        <dbReference type="Proteomes" id="UP000238523"/>
    </source>
</evidence>
<gene>
    <name evidence="1" type="ORF">CUJ84_pRLN3000476</name>
</gene>
<keyword evidence="1" id="KW-0614">Plasmid</keyword>
<accession>A0A2K9ZH49</accession>
<name>A0A2K9ZH49_RHILE</name>
<protein>
    <submittedName>
        <fullName evidence="1">Uncharacterized protein</fullName>
    </submittedName>
</protein>
<dbReference type="Proteomes" id="UP000238523">
    <property type="component" value="Plasmid pRLN3"/>
</dbReference>